<dbReference type="SUPFAM" id="SSF49899">
    <property type="entry name" value="Concanavalin A-like lectins/glucanases"/>
    <property type="match status" value="1"/>
</dbReference>
<dbReference type="Pfam" id="PF00722">
    <property type="entry name" value="Glyco_hydro_16"/>
    <property type="match status" value="1"/>
</dbReference>
<dbReference type="InterPro" id="IPR013320">
    <property type="entry name" value="ConA-like_dom_sf"/>
</dbReference>
<evidence type="ECO:0000256" key="1">
    <source>
        <dbReference type="SAM" id="SignalP"/>
    </source>
</evidence>
<dbReference type="PANTHER" id="PTHR38121:SF4">
    <property type="entry name" value="GH16 DOMAIN-CONTAINING PROTEIN-RELATED"/>
    <property type="match status" value="1"/>
</dbReference>
<name>A0A8K0S2X0_9HYPO</name>
<dbReference type="CDD" id="cd00413">
    <property type="entry name" value="Glyco_hydrolase_16"/>
    <property type="match status" value="1"/>
</dbReference>
<dbReference type="GO" id="GO:0005975">
    <property type="term" value="P:carbohydrate metabolic process"/>
    <property type="evidence" value="ECO:0007669"/>
    <property type="project" value="InterPro"/>
</dbReference>
<dbReference type="OrthoDB" id="4388755at2759"/>
<dbReference type="GO" id="GO:0004553">
    <property type="term" value="F:hydrolase activity, hydrolyzing O-glycosyl compounds"/>
    <property type="evidence" value="ECO:0007669"/>
    <property type="project" value="InterPro"/>
</dbReference>
<feature type="chain" id="PRO_5035425670" evidence="1">
    <location>
        <begin position="21"/>
        <end position="319"/>
    </location>
</feature>
<dbReference type="Proteomes" id="UP000813427">
    <property type="component" value="Unassembled WGS sequence"/>
</dbReference>
<sequence>MPSTKSILASLFAIAPLALAQDPACDCYVTETDGPRYYKDRSFFDFRSLSQYAGVPALIDSIQGNADAGFTSDYFNWESEFAQTWGAQKWNNGNEEFPMQNTYNNLYIEENSDSSPASDTWLTMRTARHNGFQTASEFESMVKHQYVSLRMYARTQGSPGACTAMFTYLNGGSLATVQEADIEVLTNDDPTVIHYTNQPSRTDEGEEVEGAHLAAKLPDGLKYTDWIKHTIDWHPDVTIWKVNDKEIWRNTFQVPRDPSQLSFNAWSNGDDGWTGTIPEGGAAYQQIQWIELLSQPTDAGSCSRVCSVDGGEAGKVVPV</sequence>
<protein>
    <submittedName>
        <fullName evidence="3">Concanavalin A-like lectin/glucanase domain-containing protein</fullName>
    </submittedName>
</protein>
<dbReference type="AlphaFoldDB" id="A0A8K0S2X0"/>
<dbReference type="Gene3D" id="2.60.120.200">
    <property type="match status" value="1"/>
</dbReference>
<organism evidence="3 4">
    <name type="scientific">Fusarium tricinctum</name>
    <dbReference type="NCBI Taxonomy" id="61284"/>
    <lineage>
        <taxon>Eukaryota</taxon>
        <taxon>Fungi</taxon>
        <taxon>Dikarya</taxon>
        <taxon>Ascomycota</taxon>
        <taxon>Pezizomycotina</taxon>
        <taxon>Sordariomycetes</taxon>
        <taxon>Hypocreomycetidae</taxon>
        <taxon>Hypocreales</taxon>
        <taxon>Nectriaceae</taxon>
        <taxon>Fusarium</taxon>
        <taxon>Fusarium tricinctum species complex</taxon>
    </lineage>
</organism>
<evidence type="ECO:0000313" key="3">
    <source>
        <dbReference type="EMBL" id="KAH7256229.1"/>
    </source>
</evidence>
<comment type="caution">
    <text evidence="3">The sequence shown here is derived from an EMBL/GenBank/DDBJ whole genome shotgun (WGS) entry which is preliminary data.</text>
</comment>
<keyword evidence="4" id="KW-1185">Reference proteome</keyword>
<feature type="domain" description="GH16" evidence="2">
    <location>
        <begin position="50"/>
        <end position="298"/>
    </location>
</feature>
<evidence type="ECO:0000259" key="2">
    <source>
        <dbReference type="PROSITE" id="PS51762"/>
    </source>
</evidence>
<feature type="signal peptide" evidence="1">
    <location>
        <begin position="1"/>
        <end position="20"/>
    </location>
</feature>
<evidence type="ECO:0000313" key="4">
    <source>
        <dbReference type="Proteomes" id="UP000813427"/>
    </source>
</evidence>
<accession>A0A8K0S2X0</accession>
<dbReference type="PROSITE" id="PS51762">
    <property type="entry name" value="GH16_2"/>
    <property type="match status" value="1"/>
</dbReference>
<dbReference type="InterPro" id="IPR000757">
    <property type="entry name" value="Beta-glucanase-like"/>
</dbReference>
<reference evidence="3" key="1">
    <citation type="journal article" date="2021" name="Nat. Commun.">
        <title>Genetic determinants of endophytism in the Arabidopsis root mycobiome.</title>
        <authorList>
            <person name="Mesny F."/>
            <person name="Miyauchi S."/>
            <person name="Thiergart T."/>
            <person name="Pickel B."/>
            <person name="Atanasova L."/>
            <person name="Karlsson M."/>
            <person name="Huettel B."/>
            <person name="Barry K.W."/>
            <person name="Haridas S."/>
            <person name="Chen C."/>
            <person name="Bauer D."/>
            <person name="Andreopoulos W."/>
            <person name="Pangilinan J."/>
            <person name="LaButti K."/>
            <person name="Riley R."/>
            <person name="Lipzen A."/>
            <person name="Clum A."/>
            <person name="Drula E."/>
            <person name="Henrissat B."/>
            <person name="Kohler A."/>
            <person name="Grigoriev I.V."/>
            <person name="Martin F.M."/>
            <person name="Hacquard S."/>
        </authorList>
    </citation>
    <scope>NUCLEOTIDE SEQUENCE</scope>
    <source>
        <strain evidence="3">MPI-SDFR-AT-0068</strain>
    </source>
</reference>
<keyword evidence="1" id="KW-0732">Signal</keyword>
<dbReference type="EMBL" id="JAGPXF010000002">
    <property type="protein sequence ID" value="KAH7256229.1"/>
    <property type="molecule type" value="Genomic_DNA"/>
</dbReference>
<dbReference type="PANTHER" id="PTHR38121">
    <property type="entry name" value="GH16 DOMAIN-CONTAINING PROTEIN"/>
    <property type="match status" value="1"/>
</dbReference>
<proteinExistence type="predicted"/>
<gene>
    <name evidence="3" type="ORF">BKA59DRAFT_391074</name>
</gene>